<dbReference type="eggNOG" id="COG0654">
    <property type="taxonomic scope" value="Bacteria"/>
</dbReference>
<evidence type="ECO:0000256" key="5">
    <source>
        <dbReference type="ARBA" id="ARBA00023014"/>
    </source>
</evidence>
<organism evidence="6 7">
    <name type="scientific">Isosphaera pallida (strain ATCC 43644 / DSM 9630 / IS1B)</name>
    <dbReference type="NCBI Taxonomy" id="575540"/>
    <lineage>
        <taxon>Bacteria</taxon>
        <taxon>Pseudomonadati</taxon>
        <taxon>Planctomycetota</taxon>
        <taxon>Planctomycetia</taxon>
        <taxon>Isosphaerales</taxon>
        <taxon>Isosphaeraceae</taxon>
        <taxon>Isosphaera</taxon>
    </lineage>
</organism>
<name>E8R500_ISOPI</name>
<keyword evidence="2" id="KW-0479">Metal-binding</keyword>
<reference evidence="6 7" key="2">
    <citation type="journal article" date="2011" name="Stand. Genomic Sci.">
        <title>Complete genome sequence of Isosphaera pallida type strain (IS1B).</title>
        <authorList>
            <consortium name="US DOE Joint Genome Institute (JGI-PGF)"/>
            <person name="Goker M."/>
            <person name="Cleland D."/>
            <person name="Saunders E."/>
            <person name="Lapidus A."/>
            <person name="Nolan M."/>
            <person name="Lucas S."/>
            <person name="Hammon N."/>
            <person name="Deshpande S."/>
            <person name="Cheng J.F."/>
            <person name="Tapia R."/>
            <person name="Han C."/>
            <person name="Goodwin L."/>
            <person name="Pitluck S."/>
            <person name="Liolios K."/>
            <person name="Pagani I."/>
            <person name="Ivanova N."/>
            <person name="Mavromatis K."/>
            <person name="Pati A."/>
            <person name="Chen A."/>
            <person name="Palaniappan K."/>
            <person name="Land M."/>
            <person name="Hauser L."/>
            <person name="Chang Y.J."/>
            <person name="Jeffries C.D."/>
            <person name="Detter J.C."/>
            <person name="Beck B."/>
            <person name="Woyke T."/>
            <person name="Bristow J."/>
            <person name="Eisen J.A."/>
            <person name="Markowitz V."/>
            <person name="Hugenholtz P."/>
            <person name="Kyrpides N.C."/>
            <person name="Klenk H.P."/>
        </authorList>
    </citation>
    <scope>NUCLEOTIDE SEQUENCE [LARGE SCALE GENOMIC DNA]</scope>
    <source>
        <strain evidence="7">ATCC 43644 / DSM 9630 / IS1B</strain>
    </source>
</reference>
<dbReference type="STRING" id="575540.Isop_2178"/>
<dbReference type="PANTHER" id="PTHR43498">
    <property type="entry name" value="FERREDOXIN:COB-COM HETERODISULFIDE REDUCTASE SUBUNIT A"/>
    <property type="match status" value="1"/>
</dbReference>
<dbReference type="Pfam" id="PF12831">
    <property type="entry name" value="FAD_oxidored"/>
    <property type="match status" value="1"/>
</dbReference>
<dbReference type="Proteomes" id="UP000008631">
    <property type="component" value="Chromosome"/>
</dbReference>
<keyword evidence="3" id="KW-0560">Oxidoreductase</keyword>
<keyword evidence="1" id="KW-0004">4Fe-4S</keyword>
<dbReference type="HOGENOM" id="CLU_025277_0_0_0"/>
<dbReference type="InterPro" id="IPR036188">
    <property type="entry name" value="FAD/NAD-bd_sf"/>
</dbReference>
<evidence type="ECO:0000313" key="6">
    <source>
        <dbReference type="EMBL" id="ADV62757.1"/>
    </source>
</evidence>
<keyword evidence="5" id="KW-0411">Iron-sulfur</keyword>
<dbReference type="SUPFAM" id="SSF51905">
    <property type="entry name" value="FAD/NAD(P)-binding domain"/>
    <property type="match status" value="1"/>
</dbReference>
<accession>E8R500</accession>
<dbReference type="InterPro" id="IPR039650">
    <property type="entry name" value="HdrA-like"/>
</dbReference>
<dbReference type="PANTHER" id="PTHR43498:SF1">
    <property type="entry name" value="COB--COM HETERODISULFIDE REDUCTASE IRON-SULFUR SUBUNIT A"/>
    <property type="match status" value="1"/>
</dbReference>
<dbReference type="EMBL" id="CP002353">
    <property type="protein sequence ID" value="ADV62757.1"/>
    <property type="molecule type" value="Genomic_DNA"/>
</dbReference>
<evidence type="ECO:0000256" key="2">
    <source>
        <dbReference type="ARBA" id="ARBA00022723"/>
    </source>
</evidence>
<evidence type="ECO:0000313" key="7">
    <source>
        <dbReference type="Proteomes" id="UP000008631"/>
    </source>
</evidence>
<dbReference type="GO" id="GO:0046872">
    <property type="term" value="F:metal ion binding"/>
    <property type="evidence" value="ECO:0007669"/>
    <property type="project" value="UniProtKB-KW"/>
</dbReference>
<evidence type="ECO:0000256" key="3">
    <source>
        <dbReference type="ARBA" id="ARBA00023002"/>
    </source>
</evidence>
<dbReference type="KEGG" id="ipa:Isop_2178"/>
<keyword evidence="4" id="KW-0408">Iron</keyword>
<sequence>MINFTFVIGVMVGVATVPDSQAATVEPERADLVIYGATSAGVTAAVQARRMGKTVILLEPGRHVGGMTSGGLGATDIGNKRAIGGIAREFYRRIGDHYARPESWTRQTRESYQEQRRSDAAEGEMWTFEPHVAEQVFRDMLKQSNVNVIFNARLDRTSGQGVRTEGGRIVSLRTLDGREYLGAMYLDCTYEGDLMAAAGVPYQVGREGNAVYGETLNGVQLGSTKHQFLRPVDPYVVPGDPASGLLPGVHAGPPGEHGQGDKRVQAYNFRLCMTDDPDNKVAWSKPERYDPLRYELLLRYLLAGQFDVINLSTPMPNRKTDTNNHGAFSSDNIGMNYDYPEGDDATRARIIQDHRDYQMGMMWFLANDPRVPESVRKRVARWGLSKDEFVDNDHWPHQLYVREARRMIGQTVMTEHHCRGTLKATDSVGMGAYNMDSHNVQRYVAVNRTVFNEGDVQVPVKPYPISFGAIVPKAEDCVNLGVPVALSASHIAYGSIRMEPVFMVLGQSAATAACLAIDGSNAIQKVPYADLRARLLADGQVLEWD</sequence>
<evidence type="ECO:0008006" key="8">
    <source>
        <dbReference type="Google" id="ProtNLM"/>
    </source>
</evidence>
<proteinExistence type="predicted"/>
<protein>
    <recommendedName>
        <fullName evidence="8">Xanthan lyase</fullName>
    </recommendedName>
</protein>
<dbReference type="GO" id="GO:0016491">
    <property type="term" value="F:oxidoreductase activity"/>
    <property type="evidence" value="ECO:0007669"/>
    <property type="project" value="UniProtKB-KW"/>
</dbReference>
<dbReference type="GO" id="GO:0051539">
    <property type="term" value="F:4 iron, 4 sulfur cluster binding"/>
    <property type="evidence" value="ECO:0007669"/>
    <property type="project" value="UniProtKB-KW"/>
</dbReference>
<gene>
    <name evidence="6" type="ordered locus">Isop_2178</name>
</gene>
<dbReference type="OrthoDB" id="287984at2"/>
<dbReference type="Gene3D" id="3.50.50.60">
    <property type="entry name" value="FAD/NAD(P)-binding domain"/>
    <property type="match status" value="1"/>
</dbReference>
<dbReference type="InParanoid" id="E8R500"/>
<keyword evidence="7" id="KW-1185">Reference proteome</keyword>
<evidence type="ECO:0000256" key="4">
    <source>
        <dbReference type="ARBA" id="ARBA00023004"/>
    </source>
</evidence>
<evidence type="ECO:0000256" key="1">
    <source>
        <dbReference type="ARBA" id="ARBA00022485"/>
    </source>
</evidence>
<reference key="1">
    <citation type="submission" date="2010-11" db="EMBL/GenBank/DDBJ databases">
        <title>The complete sequence of chromosome of Isophaera pallida ATCC 43644.</title>
        <authorList>
            <consortium name="US DOE Joint Genome Institute (JGI-PGF)"/>
            <person name="Lucas S."/>
            <person name="Copeland A."/>
            <person name="Lapidus A."/>
            <person name="Bruce D."/>
            <person name="Goodwin L."/>
            <person name="Pitluck S."/>
            <person name="Kyrpides N."/>
            <person name="Mavromatis K."/>
            <person name="Pagani I."/>
            <person name="Ivanova N."/>
            <person name="Saunders E."/>
            <person name="Brettin T."/>
            <person name="Detter J.C."/>
            <person name="Han C."/>
            <person name="Tapia R."/>
            <person name="Land M."/>
            <person name="Hauser L."/>
            <person name="Markowitz V."/>
            <person name="Cheng J.-F."/>
            <person name="Hugenholtz P."/>
            <person name="Woyke T."/>
            <person name="Wu D."/>
            <person name="Eisen J.A."/>
        </authorList>
    </citation>
    <scope>NUCLEOTIDE SEQUENCE</scope>
    <source>
        <strain>ATCC 43644</strain>
    </source>
</reference>
<dbReference type="AlphaFoldDB" id="E8R500"/>